<protein>
    <submittedName>
        <fullName evidence="1">Uncharacterized protein</fullName>
    </submittedName>
</protein>
<accession>A0AA39NNS2</accession>
<dbReference type="GeneID" id="85366394"/>
<dbReference type="RefSeq" id="XP_060338850.1">
    <property type="nucleotide sequence ID" value="XM_060482846.1"/>
</dbReference>
<evidence type="ECO:0000313" key="2">
    <source>
        <dbReference type="Proteomes" id="UP001175211"/>
    </source>
</evidence>
<dbReference type="Proteomes" id="UP001175211">
    <property type="component" value="Unassembled WGS sequence"/>
</dbReference>
<name>A0AA39NNS2_ARMTA</name>
<dbReference type="AlphaFoldDB" id="A0AA39NNS2"/>
<evidence type="ECO:0000313" key="1">
    <source>
        <dbReference type="EMBL" id="KAK0469057.1"/>
    </source>
</evidence>
<reference evidence="1" key="1">
    <citation type="submission" date="2023-06" db="EMBL/GenBank/DDBJ databases">
        <authorList>
            <consortium name="Lawrence Berkeley National Laboratory"/>
            <person name="Ahrendt S."/>
            <person name="Sahu N."/>
            <person name="Indic B."/>
            <person name="Wong-Bajracharya J."/>
            <person name="Merenyi Z."/>
            <person name="Ke H.-M."/>
            <person name="Monk M."/>
            <person name="Kocsube S."/>
            <person name="Drula E."/>
            <person name="Lipzen A."/>
            <person name="Balint B."/>
            <person name="Henrissat B."/>
            <person name="Andreopoulos B."/>
            <person name="Martin F.M."/>
            <person name="Harder C.B."/>
            <person name="Rigling D."/>
            <person name="Ford K.L."/>
            <person name="Foster G.D."/>
            <person name="Pangilinan J."/>
            <person name="Papanicolaou A."/>
            <person name="Barry K."/>
            <person name="LaButti K."/>
            <person name="Viragh M."/>
            <person name="Koriabine M."/>
            <person name="Yan M."/>
            <person name="Riley R."/>
            <person name="Champramary S."/>
            <person name="Plett K.L."/>
            <person name="Tsai I.J."/>
            <person name="Slot J."/>
            <person name="Sipos G."/>
            <person name="Plett J."/>
            <person name="Nagy L.G."/>
            <person name="Grigoriev I.V."/>
        </authorList>
    </citation>
    <scope>NUCLEOTIDE SEQUENCE</scope>
    <source>
        <strain evidence="1">CCBAS 213</strain>
    </source>
</reference>
<sequence>MCMIDPESRCVQVVCSWKRTKLHRRITFAVPLLPFVDGRCPSRQREPMTPDTQAVFIAEMLLNIARGSLGGFYIPSDESEPLDDSIFRFTFHGQHPENVQKPGPRLSQEELSMPLTRFLGQVLWIKVKGGLAPTANITNLRMQSTIEDKSNHPSNWVAYIERHYPKEMTRCPFTACLSPITCHIIECGLNNEAFELLMQLSSAIYDIYRPGLQIWDYSGEPGFLDIRYPIVEGNAYAMVSLPAVETHTNGMSLERQFHETYRRYWWLIYRGEAFWTMKNRALYSRRMAGTHRCFRPNATTTKMNEALEKLEATIHKPNFKICERSSPSPIVSALLGIITSY</sequence>
<keyword evidence="2" id="KW-1185">Reference proteome</keyword>
<organism evidence="1 2">
    <name type="scientific">Armillaria tabescens</name>
    <name type="common">Ringless honey mushroom</name>
    <name type="synonym">Agaricus tabescens</name>
    <dbReference type="NCBI Taxonomy" id="1929756"/>
    <lineage>
        <taxon>Eukaryota</taxon>
        <taxon>Fungi</taxon>
        <taxon>Dikarya</taxon>
        <taxon>Basidiomycota</taxon>
        <taxon>Agaricomycotina</taxon>
        <taxon>Agaricomycetes</taxon>
        <taxon>Agaricomycetidae</taxon>
        <taxon>Agaricales</taxon>
        <taxon>Marasmiineae</taxon>
        <taxon>Physalacriaceae</taxon>
        <taxon>Desarmillaria</taxon>
    </lineage>
</organism>
<dbReference type="EMBL" id="JAUEPS010000001">
    <property type="protein sequence ID" value="KAK0469057.1"/>
    <property type="molecule type" value="Genomic_DNA"/>
</dbReference>
<comment type="caution">
    <text evidence="1">The sequence shown here is derived from an EMBL/GenBank/DDBJ whole genome shotgun (WGS) entry which is preliminary data.</text>
</comment>
<gene>
    <name evidence="1" type="ORF">EV420DRAFT_6289</name>
</gene>
<proteinExistence type="predicted"/>